<dbReference type="InterPro" id="IPR002491">
    <property type="entry name" value="ABC_transptr_periplasmic_BD"/>
</dbReference>
<dbReference type="PANTHER" id="PTHR30532:SF24">
    <property type="entry name" value="FERRIC ENTEROBACTIN-BINDING PERIPLASMIC PROTEIN FEPB"/>
    <property type="match status" value="1"/>
</dbReference>
<evidence type="ECO:0000256" key="5">
    <source>
        <dbReference type="SAM" id="SignalP"/>
    </source>
</evidence>
<evidence type="ECO:0000256" key="3">
    <source>
        <dbReference type="ARBA" id="ARBA00022448"/>
    </source>
</evidence>
<dbReference type="EMBL" id="FNBT01000006">
    <property type="protein sequence ID" value="SDF74368.1"/>
    <property type="molecule type" value="Genomic_DNA"/>
</dbReference>
<dbReference type="AlphaFoldDB" id="A0A1G7NJZ0"/>
<evidence type="ECO:0000259" key="6">
    <source>
        <dbReference type="PROSITE" id="PS50983"/>
    </source>
</evidence>
<gene>
    <name evidence="7" type="ORF">SAMN05660662_3206</name>
</gene>
<name>A0A1G7NJZ0_9ACTN</name>
<sequence>MHRTSRRLLGGLLALAVVGVSACSSDDGGDDAAAADEGWSFTDDLGNTVELDAAPERVAGINDVMSSLWNYGVEPVATFGQTSTADDVAFEGRDLSDVEILGESYGDIDLEQLAAAAPDVIVTTVYPTDSEGTLEESAPLYGFESLEQQEQIARIAPIIAIAWRGSAADVIERTAELAEALGADMESEEVRAARADFEAASTALTEAAAGGLTVLPVAAYADEGFYMAKSEDEPSLRMYGELGVQFVDPGGEEYYWQTAGWEDVPQYPSDIILYSLRGALTPEQMAEQPTYELLPAAQADQVHPWKYIGMDYAAQAAYMAELAGWLAGSRDVTP</sequence>
<feature type="chain" id="PRO_5039251522" evidence="5">
    <location>
        <begin position="23"/>
        <end position="334"/>
    </location>
</feature>
<feature type="domain" description="Fe/B12 periplasmic-binding" evidence="6">
    <location>
        <begin position="56"/>
        <end position="334"/>
    </location>
</feature>
<dbReference type="PANTHER" id="PTHR30532">
    <property type="entry name" value="IRON III DICITRATE-BINDING PERIPLASMIC PROTEIN"/>
    <property type="match status" value="1"/>
</dbReference>
<proteinExistence type="inferred from homology"/>
<feature type="signal peptide" evidence="5">
    <location>
        <begin position="1"/>
        <end position="22"/>
    </location>
</feature>
<evidence type="ECO:0000313" key="7">
    <source>
        <dbReference type="EMBL" id="SDF74368.1"/>
    </source>
</evidence>
<dbReference type="STRING" id="1550231.SAMN05660662_3206"/>
<reference evidence="8" key="1">
    <citation type="submission" date="2016-10" db="EMBL/GenBank/DDBJ databases">
        <authorList>
            <person name="Varghese N."/>
            <person name="Submissions S."/>
        </authorList>
    </citation>
    <scope>NUCLEOTIDE SEQUENCE [LARGE SCALE GENOMIC DNA]</scope>
    <source>
        <strain evidence="8">DSM 44268</strain>
    </source>
</reference>
<comment type="subcellular location">
    <subcellularLocation>
        <location evidence="1">Cell envelope</location>
    </subcellularLocation>
</comment>
<keyword evidence="8" id="KW-1185">Reference proteome</keyword>
<keyword evidence="4 5" id="KW-0732">Signal</keyword>
<keyword evidence="3" id="KW-0813">Transport</keyword>
<dbReference type="GO" id="GO:0030288">
    <property type="term" value="C:outer membrane-bounded periplasmic space"/>
    <property type="evidence" value="ECO:0007669"/>
    <property type="project" value="TreeGrafter"/>
</dbReference>
<dbReference type="PROSITE" id="PS50983">
    <property type="entry name" value="FE_B12_PBP"/>
    <property type="match status" value="1"/>
</dbReference>
<accession>A0A1G7NJZ0</accession>
<dbReference type="InterPro" id="IPR051313">
    <property type="entry name" value="Bact_iron-sidero_bind"/>
</dbReference>
<dbReference type="RefSeq" id="WP_091768842.1">
    <property type="nucleotide sequence ID" value="NZ_FNBT01000006.1"/>
</dbReference>
<evidence type="ECO:0000256" key="2">
    <source>
        <dbReference type="ARBA" id="ARBA00008814"/>
    </source>
</evidence>
<dbReference type="GO" id="GO:1901678">
    <property type="term" value="P:iron coordination entity transport"/>
    <property type="evidence" value="ECO:0007669"/>
    <property type="project" value="UniProtKB-ARBA"/>
</dbReference>
<evidence type="ECO:0000313" key="8">
    <source>
        <dbReference type="Proteomes" id="UP000199406"/>
    </source>
</evidence>
<dbReference type="Pfam" id="PF01497">
    <property type="entry name" value="Peripla_BP_2"/>
    <property type="match status" value="1"/>
</dbReference>
<dbReference type="PROSITE" id="PS51257">
    <property type="entry name" value="PROKAR_LIPOPROTEIN"/>
    <property type="match status" value="1"/>
</dbReference>
<organism evidence="7 8">
    <name type="scientific">Blastococcus aurantiacus</name>
    <dbReference type="NCBI Taxonomy" id="1550231"/>
    <lineage>
        <taxon>Bacteria</taxon>
        <taxon>Bacillati</taxon>
        <taxon>Actinomycetota</taxon>
        <taxon>Actinomycetes</taxon>
        <taxon>Geodermatophilales</taxon>
        <taxon>Geodermatophilaceae</taxon>
        <taxon>Blastococcus</taxon>
    </lineage>
</organism>
<protein>
    <submittedName>
        <fullName evidence="7">Iron complex transport system substrate-binding protein</fullName>
    </submittedName>
</protein>
<comment type="similarity">
    <text evidence="2">Belongs to the bacterial solute-binding protein 8 family.</text>
</comment>
<evidence type="ECO:0000256" key="1">
    <source>
        <dbReference type="ARBA" id="ARBA00004196"/>
    </source>
</evidence>
<dbReference type="SUPFAM" id="SSF53807">
    <property type="entry name" value="Helical backbone' metal receptor"/>
    <property type="match status" value="1"/>
</dbReference>
<dbReference type="OrthoDB" id="7941913at2"/>
<evidence type="ECO:0000256" key="4">
    <source>
        <dbReference type="ARBA" id="ARBA00022729"/>
    </source>
</evidence>
<dbReference type="Gene3D" id="3.40.50.1980">
    <property type="entry name" value="Nitrogenase molybdenum iron protein domain"/>
    <property type="match status" value="2"/>
</dbReference>
<dbReference type="Proteomes" id="UP000199406">
    <property type="component" value="Unassembled WGS sequence"/>
</dbReference>